<evidence type="ECO:0000313" key="1">
    <source>
        <dbReference type="EMBL" id="AUG88534.1"/>
    </source>
</evidence>
<proteinExistence type="predicted"/>
<evidence type="ECO:0000313" key="2">
    <source>
        <dbReference type="Proteomes" id="UP000241282"/>
    </source>
</evidence>
<dbReference type="EMBL" id="MG676466">
    <property type="protein sequence ID" value="AUG88534.1"/>
    <property type="molecule type" value="Genomic_DNA"/>
</dbReference>
<accession>A0A2H5BQC3</accession>
<gene>
    <name evidence="1" type="primary">TC6_023</name>
</gene>
<sequence length="73" mass="8612">MTPEQFCYWLQGYFELKRTIDHRLGATQETMEVIEQHLQTVFNKVTPEVKVSPTYKDLSKVMQLPAQTITYKC</sequence>
<organism evidence="1 2">
    <name type="scientific">Pseudomonas phage TC6</name>
    <dbReference type="NCBI Taxonomy" id="2060947"/>
    <lineage>
        <taxon>Viruses</taxon>
        <taxon>Duplodnaviria</taxon>
        <taxon>Heunggongvirae</taxon>
        <taxon>Uroviricota</taxon>
        <taxon>Caudoviricetes</taxon>
        <taxon>Zobellviridae</taxon>
        <taxon>Paundecimvirus</taxon>
        <taxon>Paundecimvirus PA11</taxon>
    </lineage>
</organism>
<dbReference type="Proteomes" id="UP000241282">
    <property type="component" value="Segment"/>
</dbReference>
<reference evidence="1 2" key="1">
    <citation type="submission" date="2017-12" db="EMBL/GenBank/DDBJ databases">
        <title>Genomic identification of Pseudomonas aeruginosa phage TC6.</title>
        <authorList>
            <person name="Lu S."/>
            <person name="Tang C."/>
            <person name="Deng C."/>
            <person name="Zhang Y."/>
            <person name="Xiao C."/>
        </authorList>
    </citation>
    <scope>NUCLEOTIDE SEQUENCE [LARGE SCALE GENOMIC DNA]</scope>
</reference>
<name>A0A2H5BQC3_9CAUD</name>
<protein>
    <submittedName>
        <fullName evidence="1">Uncharacterized protein</fullName>
    </submittedName>
</protein>